<sequence length="31" mass="3573">MTVYGFCHLGYVRMHVSFDVVQCECLESDGF</sequence>
<evidence type="ECO:0000313" key="1">
    <source>
        <dbReference type="EMBL" id="UQN37185.1"/>
    </source>
</evidence>
<dbReference type="EMBL" id="CP094619">
    <property type="protein sequence ID" value="UQN37185.1"/>
    <property type="molecule type" value="Genomic_DNA"/>
</dbReference>
<proteinExistence type="predicted"/>
<dbReference type="Proteomes" id="UP000831759">
    <property type="component" value="Chromosome"/>
</dbReference>
<organism evidence="1 2">
    <name type="scientific">Alcaligenes aquatilis</name>
    <dbReference type="NCBI Taxonomy" id="323284"/>
    <lineage>
        <taxon>Bacteria</taxon>
        <taxon>Pseudomonadati</taxon>
        <taxon>Pseudomonadota</taxon>
        <taxon>Betaproteobacteria</taxon>
        <taxon>Burkholderiales</taxon>
        <taxon>Alcaligenaceae</taxon>
        <taxon>Alcaligenes</taxon>
    </lineage>
</organism>
<evidence type="ECO:0000313" key="2">
    <source>
        <dbReference type="Proteomes" id="UP000831759"/>
    </source>
</evidence>
<gene>
    <name evidence="1" type="ORF">MTR80_05640</name>
</gene>
<keyword evidence="2" id="KW-1185">Reference proteome</keyword>
<name>A0ABY4NJF0_9BURK</name>
<accession>A0ABY4NJF0</accession>
<reference evidence="1 2" key="1">
    <citation type="journal article" date="2022" name="Int. J. Syst. Evol. Microbiol.">
        <title>Characterization of Alcaligenes aquatilis as a novel member of heterotrophic nitrifier-aerobic denitrifier and its performance in treating piggery wastewater.</title>
        <authorList>
            <person name="Cao X."/>
            <person name="Zhao B."/>
            <person name="Wu Y."/>
            <person name="Huang J."/>
            <person name="Wang H."/>
            <person name="Sun X."/>
            <person name="Li S."/>
        </authorList>
    </citation>
    <scope>NUCLEOTIDE SEQUENCE [LARGE SCALE GENOMIC DNA]</scope>
    <source>
        <strain evidence="1 2">AS1</strain>
    </source>
</reference>
<protein>
    <submittedName>
        <fullName evidence="1">Uncharacterized protein</fullName>
    </submittedName>
</protein>